<dbReference type="WBParaSite" id="nRc.2.0.1.t47855-RA">
    <property type="protein sequence ID" value="nRc.2.0.1.t47855-RA"/>
    <property type="gene ID" value="nRc.2.0.1.g47855"/>
</dbReference>
<dbReference type="Pfam" id="PF21320">
    <property type="entry name" value="WHD_Rv2258c"/>
    <property type="match status" value="1"/>
</dbReference>
<protein>
    <submittedName>
        <fullName evidence="4">Methyltransferase domain-containing protein</fullName>
    </submittedName>
</protein>
<keyword evidence="3" id="KW-1185">Reference proteome</keyword>
<dbReference type="InterPro" id="IPR048711">
    <property type="entry name" value="WHD_Rv2258c"/>
</dbReference>
<name>A0A915L9P9_ROMCU</name>
<feature type="domain" description="S-adenosylmethionine-dependent methyltransferase Rv2258c-like winged HTH" evidence="2">
    <location>
        <begin position="21"/>
        <end position="80"/>
    </location>
</feature>
<reference evidence="4" key="1">
    <citation type="submission" date="2022-11" db="UniProtKB">
        <authorList>
            <consortium name="WormBaseParasite"/>
        </authorList>
    </citation>
    <scope>IDENTIFICATION</scope>
</reference>
<dbReference type="PANTHER" id="PTHR45128:SF1">
    <property type="entry name" value="S-ADENOSYLMETHIONINE-DEPENDENT METHYLTRANSFERASE RV2258C"/>
    <property type="match status" value="1"/>
</dbReference>
<dbReference type="Proteomes" id="UP000887565">
    <property type="component" value="Unplaced"/>
</dbReference>
<organism evidence="3 4">
    <name type="scientific">Romanomermis culicivorax</name>
    <name type="common">Nematode worm</name>
    <dbReference type="NCBI Taxonomy" id="13658"/>
    <lineage>
        <taxon>Eukaryota</taxon>
        <taxon>Metazoa</taxon>
        <taxon>Ecdysozoa</taxon>
        <taxon>Nematoda</taxon>
        <taxon>Enoplea</taxon>
        <taxon>Dorylaimia</taxon>
        <taxon>Mermithida</taxon>
        <taxon>Mermithoidea</taxon>
        <taxon>Mermithidae</taxon>
        <taxon>Romanomermis</taxon>
    </lineage>
</organism>
<accession>A0A915L9P9</accession>
<dbReference type="AlphaFoldDB" id="A0A915L9P9"/>
<dbReference type="OMA" id="NDLYVCK"/>
<proteinExistence type="predicted"/>
<dbReference type="InterPro" id="IPR036390">
    <property type="entry name" value="WH_DNA-bd_sf"/>
</dbReference>
<sequence length="345" mass="38193">MNFEPKINDLVNYGYAAAAALVGYNAGLFDCLDSTPKTCETLARETKCKSRYVQEWLNAMVCAGIVESGDGKTFSIPEENRGYFKVGSPHMAMLVHLPMVFGAFTAIEKCFKLDGPGGTTYHDYGKFYENTPAVQFSAVIPSLVHHDPSIHEMLENGCQCLDVGCGWGTAIYTLSKLYPKTKFHGIDVIESAIHDAKERISKENVVTNVEYSVMDAAKLSQHWENSFNYVMTFDAVHDQAHPNRALREIFRVLKPGGYYSMVDVNASVDVLTNKREKPLAAGLYGISLFHCMPISLGPKGDGLGLGTMWGKEKAAEMLQEAGFVDVKFYTIGEHGLNYHCVSRRP</sequence>
<dbReference type="InterPro" id="IPR053173">
    <property type="entry name" value="SAM-binding_MTase"/>
</dbReference>
<dbReference type="Pfam" id="PF13847">
    <property type="entry name" value="Methyltransf_31"/>
    <property type="match status" value="1"/>
</dbReference>
<evidence type="ECO:0000259" key="2">
    <source>
        <dbReference type="Pfam" id="PF21320"/>
    </source>
</evidence>
<dbReference type="CDD" id="cd02440">
    <property type="entry name" value="AdoMet_MTases"/>
    <property type="match status" value="1"/>
</dbReference>
<dbReference type="Gene3D" id="3.40.50.150">
    <property type="entry name" value="Vaccinia Virus protein VP39"/>
    <property type="match status" value="1"/>
</dbReference>
<dbReference type="InterPro" id="IPR025714">
    <property type="entry name" value="Methyltranfer_dom"/>
</dbReference>
<dbReference type="Gene3D" id="1.10.10.10">
    <property type="entry name" value="Winged helix-like DNA-binding domain superfamily/Winged helix DNA-binding domain"/>
    <property type="match status" value="1"/>
</dbReference>
<dbReference type="InterPro" id="IPR029063">
    <property type="entry name" value="SAM-dependent_MTases_sf"/>
</dbReference>
<dbReference type="InterPro" id="IPR036388">
    <property type="entry name" value="WH-like_DNA-bd_sf"/>
</dbReference>
<evidence type="ECO:0000259" key="1">
    <source>
        <dbReference type="Pfam" id="PF13847"/>
    </source>
</evidence>
<dbReference type="SUPFAM" id="SSF46785">
    <property type="entry name" value="Winged helix' DNA-binding domain"/>
    <property type="match status" value="1"/>
</dbReference>
<dbReference type="PANTHER" id="PTHR45128">
    <property type="entry name" value="METHYLTRANSFERASE TYPE 11"/>
    <property type="match status" value="1"/>
</dbReference>
<evidence type="ECO:0000313" key="4">
    <source>
        <dbReference type="WBParaSite" id="nRc.2.0.1.t47855-RA"/>
    </source>
</evidence>
<evidence type="ECO:0000313" key="3">
    <source>
        <dbReference type="Proteomes" id="UP000887565"/>
    </source>
</evidence>
<feature type="domain" description="Methyltransferase" evidence="1">
    <location>
        <begin position="155"/>
        <end position="321"/>
    </location>
</feature>
<dbReference type="SUPFAM" id="SSF53335">
    <property type="entry name" value="S-adenosyl-L-methionine-dependent methyltransferases"/>
    <property type="match status" value="1"/>
</dbReference>